<reference evidence="2" key="2">
    <citation type="submission" date="2013-04" db="UniProtKB">
        <authorList>
            <consortium name="EnsemblPlants"/>
        </authorList>
    </citation>
    <scope>IDENTIFICATION</scope>
</reference>
<proteinExistence type="predicted"/>
<accession>J3N2U5</accession>
<reference evidence="2" key="1">
    <citation type="journal article" date="2013" name="Nat. Commun.">
        <title>Whole-genome sequencing of Oryza brachyantha reveals mechanisms underlying Oryza genome evolution.</title>
        <authorList>
            <person name="Chen J."/>
            <person name="Huang Q."/>
            <person name="Gao D."/>
            <person name="Wang J."/>
            <person name="Lang Y."/>
            <person name="Liu T."/>
            <person name="Li B."/>
            <person name="Bai Z."/>
            <person name="Luis Goicoechea J."/>
            <person name="Liang C."/>
            <person name="Chen C."/>
            <person name="Zhang W."/>
            <person name="Sun S."/>
            <person name="Liao Y."/>
            <person name="Zhang X."/>
            <person name="Yang L."/>
            <person name="Song C."/>
            <person name="Wang M."/>
            <person name="Shi J."/>
            <person name="Liu G."/>
            <person name="Liu J."/>
            <person name="Zhou H."/>
            <person name="Zhou W."/>
            <person name="Yu Q."/>
            <person name="An N."/>
            <person name="Chen Y."/>
            <person name="Cai Q."/>
            <person name="Wang B."/>
            <person name="Liu B."/>
            <person name="Min J."/>
            <person name="Huang Y."/>
            <person name="Wu H."/>
            <person name="Li Z."/>
            <person name="Zhang Y."/>
            <person name="Yin Y."/>
            <person name="Song W."/>
            <person name="Jiang J."/>
            <person name="Jackson S.A."/>
            <person name="Wing R.A."/>
            <person name="Wang J."/>
            <person name="Chen M."/>
        </authorList>
    </citation>
    <scope>NUCLEOTIDE SEQUENCE [LARGE SCALE GENOMIC DNA]</scope>
    <source>
        <strain evidence="2">cv. IRGC 101232</strain>
    </source>
</reference>
<dbReference type="AlphaFoldDB" id="J3N2U5"/>
<feature type="region of interest" description="Disordered" evidence="1">
    <location>
        <begin position="1"/>
        <end position="26"/>
    </location>
</feature>
<keyword evidence="3" id="KW-1185">Reference proteome</keyword>
<name>J3N2U5_ORYBR</name>
<protein>
    <submittedName>
        <fullName evidence="2">Uncharacterized protein</fullName>
    </submittedName>
</protein>
<organism evidence="2">
    <name type="scientific">Oryza brachyantha</name>
    <name type="common">malo sina</name>
    <dbReference type="NCBI Taxonomy" id="4533"/>
    <lineage>
        <taxon>Eukaryota</taxon>
        <taxon>Viridiplantae</taxon>
        <taxon>Streptophyta</taxon>
        <taxon>Embryophyta</taxon>
        <taxon>Tracheophyta</taxon>
        <taxon>Spermatophyta</taxon>
        <taxon>Magnoliopsida</taxon>
        <taxon>Liliopsida</taxon>
        <taxon>Poales</taxon>
        <taxon>Poaceae</taxon>
        <taxon>BOP clade</taxon>
        <taxon>Oryzoideae</taxon>
        <taxon>Oryzeae</taxon>
        <taxon>Oryzinae</taxon>
        <taxon>Oryza</taxon>
    </lineage>
</organism>
<dbReference type="EnsemblPlants" id="OB10G18430.1">
    <property type="protein sequence ID" value="OB10G18430.1"/>
    <property type="gene ID" value="OB10G18430"/>
</dbReference>
<dbReference type="HOGENOM" id="CLU_1410769_0_0_1"/>
<feature type="compositionally biased region" description="Basic and acidic residues" evidence="1">
    <location>
        <begin position="1"/>
        <end position="14"/>
    </location>
</feature>
<sequence length="193" mass="22282">MLNKPKRAETRTSKPQEASDTQSNTRWVHASNCDTAQQHGSVKLLSTQEKSLAIAYGGQVGQSSSNQQTSIPVTYHYHPPTRYLFTNITQLTSQSSQRMEHNCIAPVKTSYSSPFPSFFFISKFGWGHQHQTHPPSFRTVPRIRTRIRHRPWATNLRFMQFQELQSDILGIHRITFLVPSSYTKRWYAGARMR</sequence>
<evidence type="ECO:0000313" key="3">
    <source>
        <dbReference type="Proteomes" id="UP000006038"/>
    </source>
</evidence>
<evidence type="ECO:0000313" key="2">
    <source>
        <dbReference type="EnsemblPlants" id="OB10G18430.1"/>
    </source>
</evidence>
<feature type="compositionally biased region" description="Polar residues" evidence="1">
    <location>
        <begin position="15"/>
        <end position="26"/>
    </location>
</feature>
<dbReference type="Proteomes" id="UP000006038">
    <property type="component" value="Chromosome 10"/>
</dbReference>
<dbReference type="Gramene" id="OB10G18430.1">
    <property type="protein sequence ID" value="OB10G18430.1"/>
    <property type="gene ID" value="OB10G18430"/>
</dbReference>
<evidence type="ECO:0000256" key="1">
    <source>
        <dbReference type="SAM" id="MobiDB-lite"/>
    </source>
</evidence>